<dbReference type="eggNOG" id="ENOG502ZG6K">
    <property type="taxonomic scope" value="Bacteria"/>
</dbReference>
<proteinExistence type="predicted"/>
<evidence type="ECO:0000313" key="2">
    <source>
        <dbReference type="EMBL" id="KFC22200.1"/>
    </source>
</evidence>
<accession>A0A085BIA5</accession>
<dbReference type="RefSeq" id="WP_034975689.1">
    <property type="nucleotide sequence ID" value="NZ_FOFI01000003.1"/>
</dbReference>
<keyword evidence="1" id="KW-0812">Transmembrane</keyword>
<keyword evidence="1" id="KW-1133">Transmembrane helix</keyword>
<evidence type="ECO:0000313" key="3">
    <source>
        <dbReference type="Proteomes" id="UP000028623"/>
    </source>
</evidence>
<comment type="caution">
    <text evidence="2">The sequence shown here is derived from an EMBL/GenBank/DDBJ whole genome shotgun (WGS) entry which is preliminary data.</text>
</comment>
<feature type="transmembrane region" description="Helical" evidence="1">
    <location>
        <begin position="278"/>
        <end position="297"/>
    </location>
</feature>
<feature type="transmembrane region" description="Helical" evidence="1">
    <location>
        <begin position="246"/>
        <end position="266"/>
    </location>
</feature>
<dbReference type="AlphaFoldDB" id="A0A085BIA5"/>
<gene>
    <name evidence="2" type="ORF">IO89_09620</name>
</gene>
<dbReference type="OrthoDB" id="6655275at2"/>
<keyword evidence="1" id="KW-0472">Membrane</keyword>
<dbReference type="EMBL" id="JPLY01000003">
    <property type="protein sequence ID" value="KFC22200.1"/>
    <property type="molecule type" value="Genomic_DNA"/>
</dbReference>
<dbReference type="Proteomes" id="UP000028623">
    <property type="component" value="Unassembled WGS sequence"/>
</dbReference>
<feature type="transmembrane region" description="Helical" evidence="1">
    <location>
        <begin position="317"/>
        <end position="337"/>
    </location>
</feature>
<reference evidence="2 3" key="1">
    <citation type="submission" date="2014-07" db="EMBL/GenBank/DDBJ databases">
        <title>Epilithonimonas lactis LMG 22401 Genome.</title>
        <authorList>
            <person name="Pipes S.E."/>
            <person name="Stropko S.J."/>
        </authorList>
    </citation>
    <scope>NUCLEOTIDE SEQUENCE [LARGE SCALE GENOMIC DNA]</scope>
    <source>
        <strain evidence="2 3">LMG 24401</strain>
    </source>
</reference>
<sequence>MNFIQKLNVSFLLCIFPLLVFGNMAKPWVDGSQHSVLFGSSNAVVKREIIDIRLIKEPVDQYYYAEYKIKYFIHSDEKQTIPLVFLALGISAEKEIKINNRPALIQKLDFEKNDYSFIEKKKNGMFLKYAEDSEVMVNPEELIYFSANLEKGENIIEVNYDAFLQYNTSGFIRNYKLEYSLYPSKFWKSFGRIEVNLKIDDDAEITESNLGDLDIKDNLAKWIIKSGNHENIKIVISEKTSILSKILMFINPLGIAFLGLIGLFFINLKLLRRNPKTYIFVLGIILVPILFYVIYFFSYDLINLSLGKKHTKHGSIVFIVLTYPFLLLIYWLAMWLIRKEIKTQSH</sequence>
<keyword evidence="3" id="KW-1185">Reference proteome</keyword>
<name>A0A085BIA5_9FLAO</name>
<evidence type="ECO:0000256" key="1">
    <source>
        <dbReference type="SAM" id="Phobius"/>
    </source>
</evidence>
<protein>
    <submittedName>
        <fullName evidence="2">Uncharacterized protein</fullName>
    </submittedName>
</protein>
<dbReference type="STRING" id="421072.SAMN04488097_2540"/>
<organism evidence="2 3">
    <name type="scientific">Epilithonimonas lactis</name>
    <dbReference type="NCBI Taxonomy" id="421072"/>
    <lineage>
        <taxon>Bacteria</taxon>
        <taxon>Pseudomonadati</taxon>
        <taxon>Bacteroidota</taxon>
        <taxon>Flavobacteriia</taxon>
        <taxon>Flavobacteriales</taxon>
        <taxon>Weeksellaceae</taxon>
        <taxon>Chryseobacterium group</taxon>
        <taxon>Epilithonimonas</taxon>
    </lineage>
</organism>